<dbReference type="SUPFAM" id="SSF52833">
    <property type="entry name" value="Thioredoxin-like"/>
    <property type="match status" value="1"/>
</dbReference>
<dbReference type="SFLD" id="SFLDG01205">
    <property type="entry name" value="AMPS.1"/>
    <property type="match status" value="1"/>
</dbReference>
<dbReference type="SUPFAM" id="SSF47616">
    <property type="entry name" value="GST C-terminal domain-like"/>
    <property type="match status" value="1"/>
</dbReference>
<reference evidence="6" key="2">
    <citation type="submission" date="2020-11" db="EMBL/GenBank/DDBJ databases">
        <authorList>
            <person name="McCartney M.A."/>
            <person name="Auch B."/>
            <person name="Kono T."/>
            <person name="Mallez S."/>
            <person name="Becker A."/>
            <person name="Gohl D.M."/>
            <person name="Silverstein K.A.T."/>
            <person name="Koren S."/>
            <person name="Bechman K.B."/>
            <person name="Herman A."/>
            <person name="Abrahante J.E."/>
            <person name="Garbe J."/>
        </authorList>
    </citation>
    <scope>NUCLEOTIDE SEQUENCE</scope>
    <source>
        <strain evidence="6">Duluth1</strain>
        <tissue evidence="6">Whole animal</tissue>
    </source>
</reference>
<dbReference type="GO" id="GO:0005212">
    <property type="term" value="F:structural constituent of eye lens"/>
    <property type="evidence" value="ECO:0007669"/>
    <property type="project" value="UniProtKB-KW"/>
</dbReference>
<dbReference type="Pfam" id="PF14497">
    <property type="entry name" value="GST_C_3"/>
    <property type="match status" value="1"/>
</dbReference>
<evidence type="ECO:0008006" key="8">
    <source>
        <dbReference type="Google" id="ProtNLM"/>
    </source>
</evidence>
<dbReference type="InterPro" id="IPR010987">
    <property type="entry name" value="Glutathione-S-Trfase_C-like"/>
</dbReference>
<name>A0A9D4MF15_DREPO</name>
<dbReference type="InterPro" id="IPR040079">
    <property type="entry name" value="Glutathione_S-Trfase"/>
</dbReference>
<evidence type="ECO:0000256" key="2">
    <source>
        <dbReference type="ARBA" id="ARBA00022613"/>
    </source>
</evidence>
<dbReference type="InterPro" id="IPR036282">
    <property type="entry name" value="Glutathione-S-Trfase_C_sf"/>
</dbReference>
<dbReference type="PANTHER" id="PTHR11571:SF150">
    <property type="entry name" value="GLUTATHIONE S-TRANSFERASE"/>
    <property type="match status" value="1"/>
</dbReference>
<reference evidence="6" key="1">
    <citation type="journal article" date="2019" name="bioRxiv">
        <title>The Genome of the Zebra Mussel, Dreissena polymorpha: A Resource for Invasive Species Research.</title>
        <authorList>
            <person name="McCartney M.A."/>
            <person name="Auch B."/>
            <person name="Kono T."/>
            <person name="Mallez S."/>
            <person name="Zhang Y."/>
            <person name="Obille A."/>
            <person name="Becker A."/>
            <person name="Abrahante J.E."/>
            <person name="Garbe J."/>
            <person name="Badalamenti J.P."/>
            <person name="Herman A."/>
            <person name="Mangelson H."/>
            <person name="Liachko I."/>
            <person name="Sullivan S."/>
            <person name="Sone E.D."/>
            <person name="Koren S."/>
            <person name="Silverstein K.A.T."/>
            <person name="Beckman K.B."/>
            <person name="Gohl D.M."/>
        </authorList>
    </citation>
    <scope>NUCLEOTIDE SEQUENCE</scope>
    <source>
        <strain evidence="6">Duluth1</strain>
        <tissue evidence="6">Whole animal</tissue>
    </source>
</reference>
<evidence type="ECO:0000256" key="3">
    <source>
        <dbReference type="SAM" id="MobiDB-lite"/>
    </source>
</evidence>
<dbReference type="InterPro" id="IPR004046">
    <property type="entry name" value="GST_C"/>
</dbReference>
<dbReference type="GO" id="GO:0004364">
    <property type="term" value="F:glutathione transferase activity"/>
    <property type="evidence" value="ECO:0007669"/>
    <property type="project" value="TreeGrafter"/>
</dbReference>
<dbReference type="PANTHER" id="PTHR11571">
    <property type="entry name" value="GLUTATHIONE S-TRANSFERASE"/>
    <property type="match status" value="1"/>
</dbReference>
<protein>
    <recommendedName>
        <fullName evidence="8">Glutathione S-transferase</fullName>
    </recommendedName>
</protein>
<dbReference type="InterPro" id="IPR004045">
    <property type="entry name" value="Glutathione_S-Trfase_N"/>
</dbReference>
<dbReference type="PROSITE" id="PS50404">
    <property type="entry name" value="GST_NTER"/>
    <property type="match status" value="1"/>
</dbReference>
<organism evidence="6 7">
    <name type="scientific">Dreissena polymorpha</name>
    <name type="common">Zebra mussel</name>
    <name type="synonym">Mytilus polymorpha</name>
    <dbReference type="NCBI Taxonomy" id="45954"/>
    <lineage>
        <taxon>Eukaryota</taxon>
        <taxon>Metazoa</taxon>
        <taxon>Spiralia</taxon>
        <taxon>Lophotrochozoa</taxon>
        <taxon>Mollusca</taxon>
        <taxon>Bivalvia</taxon>
        <taxon>Autobranchia</taxon>
        <taxon>Heteroconchia</taxon>
        <taxon>Euheterodonta</taxon>
        <taxon>Imparidentia</taxon>
        <taxon>Neoheterodontei</taxon>
        <taxon>Myida</taxon>
        <taxon>Dreissenoidea</taxon>
        <taxon>Dreissenidae</taxon>
        <taxon>Dreissena</taxon>
    </lineage>
</organism>
<dbReference type="InterPro" id="IPR036249">
    <property type="entry name" value="Thioredoxin-like_sf"/>
</dbReference>
<dbReference type="GO" id="GO:0006749">
    <property type="term" value="P:glutathione metabolic process"/>
    <property type="evidence" value="ECO:0007669"/>
    <property type="project" value="TreeGrafter"/>
</dbReference>
<evidence type="ECO:0000313" key="6">
    <source>
        <dbReference type="EMBL" id="KAH3876412.1"/>
    </source>
</evidence>
<feature type="compositionally biased region" description="Low complexity" evidence="3">
    <location>
        <begin position="12"/>
        <end position="21"/>
    </location>
</feature>
<dbReference type="Gene3D" id="1.20.1050.10">
    <property type="match status" value="1"/>
</dbReference>
<dbReference type="FunFam" id="1.20.1050.10:FF:000030">
    <property type="entry name" value="Glutathione S-transferase S1"/>
    <property type="match status" value="1"/>
</dbReference>
<keyword evidence="7" id="KW-1185">Reference proteome</keyword>
<evidence type="ECO:0000313" key="7">
    <source>
        <dbReference type="Proteomes" id="UP000828390"/>
    </source>
</evidence>
<feature type="domain" description="GST C-terminal" evidence="5">
    <location>
        <begin position="106"/>
        <end position="233"/>
    </location>
</feature>
<evidence type="ECO:0000259" key="5">
    <source>
        <dbReference type="PROSITE" id="PS50405"/>
    </source>
</evidence>
<comment type="similarity">
    <text evidence="1">Belongs to the GST superfamily.</text>
</comment>
<dbReference type="CDD" id="cd03192">
    <property type="entry name" value="GST_C_Sigma_like"/>
    <property type="match status" value="1"/>
</dbReference>
<sequence>MESINSADTKTRGNNNNTGNGTASPKYKLIYFDLRGRGEIPRLLFTAAGVDFVDERIDDQEKWFKVLKAKMPQRALPVLEVDGKKLSQSLTICRYLAREFGLIGKSSWEQARAEEVMDTMDDLRGEVAKWIHEQDQCKKAEIEERLKDEIYPKFTNILDTILKENVENNNRSGYFVGDNLSVADLSVFETFTFPLTIHPGILDDHPELLDHRERIQTHALLADYITNRPPRPV</sequence>
<dbReference type="Gene3D" id="3.40.30.10">
    <property type="entry name" value="Glutaredoxin"/>
    <property type="match status" value="1"/>
</dbReference>
<dbReference type="InterPro" id="IPR050213">
    <property type="entry name" value="GST_superfamily"/>
</dbReference>
<comment type="caution">
    <text evidence="6">The sequence shown here is derived from an EMBL/GenBank/DDBJ whole genome shotgun (WGS) entry which is preliminary data.</text>
</comment>
<dbReference type="SFLD" id="SFLDS00019">
    <property type="entry name" value="Glutathione_Transferase_(cytos"/>
    <property type="match status" value="1"/>
</dbReference>
<dbReference type="OrthoDB" id="414243at2759"/>
<accession>A0A9D4MF15</accession>
<dbReference type="SFLD" id="SFLDG00363">
    <property type="entry name" value="AMPS_(cytGST):_Alpha-__Mu-__Pi"/>
    <property type="match status" value="1"/>
</dbReference>
<feature type="region of interest" description="Disordered" evidence="3">
    <location>
        <begin position="1"/>
        <end position="21"/>
    </location>
</feature>
<dbReference type="FunFam" id="3.40.30.10:FF:000258">
    <property type="entry name" value="Glutathione S-transferase"/>
    <property type="match status" value="1"/>
</dbReference>
<dbReference type="Pfam" id="PF02798">
    <property type="entry name" value="GST_N"/>
    <property type="match status" value="1"/>
</dbReference>
<dbReference type="Proteomes" id="UP000828390">
    <property type="component" value="Unassembled WGS sequence"/>
</dbReference>
<feature type="domain" description="GST N-terminal" evidence="4">
    <location>
        <begin position="25"/>
        <end position="104"/>
    </location>
</feature>
<evidence type="ECO:0000256" key="1">
    <source>
        <dbReference type="ARBA" id="ARBA00007409"/>
    </source>
</evidence>
<dbReference type="EMBL" id="JAIWYP010000001">
    <property type="protein sequence ID" value="KAH3876412.1"/>
    <property type="molecule type" value="Genomic_DNA"/>
</dbReference>
<dbReference type="PROSITE" id="PS50405">
    <property type="entry name" value="GST_CTER"/>
    <property type="match status" value="1"/>
</dbReference>
<dbReference type="AlphaFoldDB" id="A0A9D4MF15"/>
<evidence type="ECO:0000259" key="4">
    <source>
        <dbReference type="PROSITE" id="PS50404"/>
    </source>
</evidence>
<gene>
    <name evidence="6" type="ORF">DPMN_000252</name>
</gene>
<dbReference type="CDD" id="cd03039">
    <property type="entry name" value="GST_N_Sigma_like"/>
    <property type="match status" value="1"/>
</dbReference>
<proteinExistence type="inferred from homology"/>
<keyword evidence="2" id="KW-0273">Eye lens protein</keyword>